<reference evidence="2" key="1">
    <citation type="submission" date="2020-01" db="EMBL/GenBank/DDBJ databases">
        <authorList>
            <consortium name="DOE Joint Genome Institute"/>
            <person name="Haridas S."/>
            <person name="Albert R."/>
            <person name="Binder M."/>
            <person name="Bloem J."/>
            <person name="Labutti K."/>
            <person name="Salamov A."/>
            <person name="Andreopoulos B."/>
            <person name="Baker S.E."/>
            <person name="Barry K."/>
            <person name="Bills G."/>
            <person name="Bluhm B.H."/>
            <person name="Cannon C."/>
            <person name="Castanera R."/>
            <person name="Culley D.E."/>
            <person name="Daum C."/>
            <person name="Ezra D."/>
            <person name="Gonzalez J.B."/>
            <person name="Henrissat B."/>
            <person name="Kuo A."/>
            <person name="Liang C."/>
            <person name="Lipzen A."/>
            <person name="Lutzoni F."/>
            <person name="Magnuson J."/>
            <person name="Mondo S."/>
            <person name="Nolan M."/>
            <person name="Ohm R."/>
            <person name="Pangilinan J."/>
            <person name="Park H.-J."/>
            <person name="Ramirez L."/>
            <person name="Alfaro M."/>
            <person name="Sun H."/>
            <person name="Tritt A."/>
            <person name="Yoshinaga Y."/>
            <person name="Zwiers L.-H."/>
            <person name="Turgeon B.G."/>
            <person name="Goodwin S.B."/>
            <person name="Spatafora J.W."/>
            <person name="Crous P.W."/>
            <person name="Grigoriev I.V."/>
        </authorList>
    </citation>
    <scope>NUCLEOTIDE SEQUENCE</scope>
    <source>
        <strain evidence="2">CBS 394.84</strain>
    </source>
</reference>
<feature type="compositionally biased region" description="Low complexity" evidence="1">
    <location>
        <begin position="162"/>
        <end position="171"/>
    </location>
</feature>
<name>A0A9P4L6B2_9PLEO</name>
<dbReference type="RefSeq" id="XP_040786334.1">
    <property type="nucleotide sequence ID" value="XM_040932033.1"/>
</dbReference>
<gene>
    <name evidence="2" type="ORF">K460DRAFT_357458</name>
</gene>
<feature type="compositionally biased region" description="Basic and acidic residues" evidence="1">
    <location>
        <begin position="241"/>
        <end position="256"/>
    </location>
</feature>
<sequence length="275" mass="29141">MAQTQTQTQIATEEIHKNGGWTGFRTTLRKWRDGLKKDKSLSGIPTPTPTPPPTSSSSSHSLATAPSPTSQIPPSSSPPSDALALFKPTTQTYIHSPLDKRNKTSSSSSSASTFRRSYLGSIRYTAPADYFSFATNTVAANGAANATRSLRPTFSISKRRSSAVQPLASPAPSAPSPVGHQNQRHTFQYTTAAELSALMGAHERGGLMDVVEVVEVKEWDKPTGEAEACVEGGGEISSQKAADEGVGKESSRREESSDGVNKQAGKCESEKQGTA</sequence>
<proteinExistence type="predicted"/>
<organism evidence="2 3">
    <name type="scientific">Cucurbitaria berberidis CBS 394.84</name>
    <dbReference type="NCBI Taxonomy" id="1168544"/>
    <lineage>
        <taxon>Eukaryota</taxon>
        <taxon>Fungi</taxon>
        <taxon>Dikarya</taxon>
        <taxon>Ascomycota</taxon>
        <taxon>Pezizomycotina</taxon>
        <taxon>Dothideomycetes</taxon>
        <taxon>Pleosporomycetidae</taxon>
        <taxon>Pleosporales</taxon>
        <taxon>Pleosporineae</taxon>
        <taxon>Cucurbitariaceae</taxon>
        <taxon>Cucurbitaria</taxon>
    </lineage>
</organism>
<dbReference type="AlphaFoldDB" id="A0A9P4L6B2"/>
<dbReference type="EMBL" id="ML976617">
    <property type="protein sequence ID" value="KAF1843771.1"/>
    <property type="molecule type" value="Genomic_DNA"/>
</dbReference>
<evidence type="ECO:0000313" key="2">
    <source>
        <dbReference type="EMBL" id="KAF1843771.1"/>
    </source>
</evidence>
<feature type="compositionally biased region" description="Basic and acidic residues" evidence="1">
    <location>
        <begin position="30"/>
        <end position="40"/>
    </location>
</feature>
<feature type="compositionally biased region" description="Low complexity" evidence="1">
    <location>
        <begin position="55"/>
        <end position="80"/>
    </location>
</feature>
<keyword evidence="3" id="KW-1185">Reference proteome</keyword>
<dbReference type="Proteomes" id="UP000800039">
    <property type="component" value="Unassembled WGS sequence"/>
</dbReference>
<evidence type="ECO:0000256" key="1">
    <source>
        <dbReference type="SAM" id="MobiDB-lite"/>
    </source>
</evidence>
<feature type="region of interest" description="Disordered" evidence="1">
    <location>
        <begin position="93"/>
        <end position="112"/>
    </location>
</feature>
<feature type="region of interest" description="Disordered" evidence="1">
    <location>
        <begin position="1"/>
        <end position="83"/>
    </location>
</feature>
<evidence type="ECO:0000313" key="3">
    <source>
        <dbReference type="Proteomes" id="UP000800039"/>
    </source>
</evidence>
<accession>A0A9P4L6B2</accession>
<dbReference type="OrthoDB" id="3801269at2759"/>
<feature type="region of interest" description="Disordered" evidence="1">
    <location>
        <begin position="221"/>
        <end position="275"/>
    </location>
</feature>
<dbReference type="GeneID" id="63849285"/>
<comment type="caution">
    <text evidence="2">The sequence shown here is derived from an EMBL/GenBank/DDBJ whole genome shotgun (WGS) entry which is preliminary data.</text>
</comment>
<protein>
    <submittedName>
        <fullName evidence="2">Uncharacterized protein</fullName>
    </submittedName>
</protein>
<feature type="compositionally biased region" description="Low complexity" evidence="1">
    <location>
        <begin position="1"/>
        <end position="12"/>
    </location>
</feature>
<feature type="region of interest" description="Disordered" evidence="1">
    <location>
        <begin position="158"/>
        <end position="181"/>
    </location>
</feature>
<feature type="compositionally biased region" description="Basic and acidic residues" evidence="1">
    <location>
        <begin position="265"/>
        <end position="275"/>
    </location>
</feature>